<reference evidence="1" key="1">
    <citation type="submission" date="2020-08" db="EMBL/GenBank/DDBJ databases">
        <title>Multicomponent nature underlies the extraordinary mechanical properties of spider dragline silk.</title>
        <authorList>
            <person name="Kono N."/>
            <person name="Nakamura H."/>
            <person name="Mori M."/>
            <person name="Yoshida Y."/>
            <person name="Ohtoshi R."/>
            <person name="Malay A.D."/>
            <person name="Moran D.A.P."/>
            <person name="Tomita M."/>
            <person name="Numata K."/>
            <person name="Arakawa K."/>
        </authorList>
    </citation>
    <scope>NUCLEOTIDE SEQUENCE</scope>
</reference>
<evidence type="ECO:0000313" key="2">
    <source>
        <dbReference type="Proteomes" id="UP000887159"/>
    </source>
</evidence>
<proteinExistence type="predicted"/>
<accession>A0A8X6RIT2</accession>
<organism evidence="1 2">
    <name type="scientific">Trichonephila clavipes</name>
    <name type="common">Golden silk orbweaver</name>
    <name type="synonym">Nephila clavipes</name>
    <dbReference type="NCBI Taxonomy" id="2585209"/>
    <lineage>
        <taxon>Eukaryota</taxon>
        <taxon>Metazoa</taxon>
        <taxon>Ecdysozoa</taxon>
        <taxon>Arthropoda</taxon>
        <taxon>Chelicerata</taxon>
        <taxon>Arachnida</taxon>
        <taxon>Araneae</taxon>
        <taxon>Araneomorphae</taxon>
        <taxon>Entelegynae</taxon>
        <taxon>Araneoidea</taxon>
        <taxon>Nephilidae</taxon>
        <taxon>Trichonephila</taxon>
    </lineage>
</organism>
<evidence type="ECO:0000313" key="1">
    <source>
        <dbReference type="EMBL" id="GFX93337.1"/>
    </source>
</evidence>
<gene>
    <name evidence="1" type="ORF">TNCV_151431</name>
</gene>
<dbReference type="Proteomes" id="UP000887159">
    <property type="component" value="Unassembled WGS sequence"/>
</dbReference>
<comment type="caution">
    <text evidence="1">The sequence shown here is derived from an EMBL/GenBank/DDBJ whole genome shotgun (WGS) entry which is preliminary data.</text>
</comment>
<dbReference type="EMBL" id="BMAU01021173">
    <property type="protein sequence ID" value="GFX93337.1"/>
    <property type="molecule type" value="Genomic_DNA"/>
</dbReference>
<sequence length="89" mass="10111">MLWLESGKGLLTQYPMNRGLQWNQDSSEKLCVSSFVFEATIAILPLYDAMTTEAVIIVVLLMACAALDEPHYPRGYLDCKEAYFLFQNL</sequence>
<dbReference type="AlphaFoldDB" id="A0A8X6RIT2"/>
<protein>
    <submittedName>
        <fullName evidence="1">Uncharacterized protein</fullName>
    </submittedName>
</protein>
<keyword evidence="2" id="KW-1185">Reference proteome</keyword>
<name>A0A8X6RIT2_TRICX</name>